<dbReference type="PANTHER" id="PTHR19920">
    <property type="entry name" value="WD40 PROTEIN CIAO1"/>
    <property type="match status" value="1"/>
</dbReference>
<feature type="repeat" description="WD" evidence="3">
    <location>
        <begin position="322"/>
        <end position="363"/>
    </location>
</feature>
<keyword evidence="2" id="KW-0677">Repeat</keyword>
<dbReference type="SUPFAM" id="SSF56112">
    <property type="entry name" value="Protein kinase-like (PK-like)"/>
    <property type="match status" value="1"/>
</dbReference>
<dbReference type="EMBL" id="AP018248">
    <property type="protein sequence ID" value="BAY99287.1"/>
    <property type="molecule type" value="Genomic_DNA"/>
</dbReference>
<dbReference type="InterPro" id="IPR011009">
    <property type="entry name" value="Kinase-like_dom_sf"/>
</dbReference>
<dbReference type="PROSITE" id="PS00678">
    <property type="entry name" value="WD_REPEATS_1"/>
    <property type="match status" value="4"/>
</dbReference>
<dbReference type="InterPro" id="IPR000719">
    <property type="entry name" value="Prot_kinase_dom"/>
</dbReference>
<dbReference type="RefSeq" id="WP_096577291.1">
    <property type="nucleotide sequence ID" value="NZ_CAWNJS010000001.1"/>
</dbReference>
<dbReference type="Proteomes" id="UP000218785">
    <property type="component" value="Chromosome"/>
</dbReference>
<dbReference type="InterPro" id="IPR036322">
    <property type="entry name" value="WD40_repeat_dom_sf"/>
</dbReference>
<keyword evidence="1 3" id="KW-0853">WD repeat</keyword>
<dbReference type="InterPro" id="IPR015943">
    <property type="entry name" value="WD40/YVTN_repeat-like_dom_sf"/>
</dbReference>
<dbReference type="Gene3D" id="1.10.510.10">
    <property type="entry name" value="Transferase(Phosphotransferase) domain 1"/>
    <property type="match status" value="1"/>
</dbReference>
<evidence type="ECO:0000256" key="3">
    <source>
        <dbReference type="PROSITE-ProRule" id="PRU00221"/>
    </source>
</evidence>
<dbReference type="Pfam" id="PF00400">
    <property type="entry name" value="WD40"/>
    <property type="match status" value="3"/>
</dbReference>
<dbReference type="GO" id="GO:0016226">
    <property type="term" value="P:iron-sulfur cluster assembly"/>
    <property type="evidence" value="ECO:0007669"/>
    <property type="project" value="TreeGrafter"/>
</dbReference>
<dbReference type="PROSITE" id="PS50082">
    <property type="entry name" value="WD_REPEATS_2"/>
    <property type="match status" value="7"/>
</dbReference>
<feature type="domain" description="Protein kinase" evidence="4">
    <location>
        <begin position="7"/>
        <end position="269"/>
    </location>
</feature>
<dbReference type="Pfam" id="PF00069">
    <property type="entry name" value="Pkinase"/>
    <property type="match status" value="1"/>
</dbReference>
<dbReference type="InterPro" id="IPR019775">
    <property type="entry name" value="WD40_repeat_CS"/>
</dbReference>
<feature type="repeat" description="WD" evidence="3">
    <location>
        <begin position="541"/>
        <end position="580"/>
    </location>
</feature>
<evidence type="ECO:0000313" key="5">
    <source>
        <dbReference type="EMBL" id="BAY99287.1"/>
    </source>
</evidence>
<dbReference type="GO" id="GO:0097361">
    <property type="term" value="C:cytosolic [4Fe-4S] assembly targeting complex"/>
    <property type="evidence" value="ECO:0007669"/>
    <property type="project" value="TreeGrafter"/>
</dbReference>
<feature type="repeat" description="WD" evidence="3">
    <location>
        <begin position="364"/>
        <end position="405"/>
    </location>
</feature>
<evidence type="ECO:0000256" key="1">
    <source>
        <dbReference type="ARBA" id="ARBA00022574"/>
    </source>
</evidence>
<name>A0A1Z4N0N9_9CYAN</name>
<dbReference type="GO" id="GO:0004672">
    <property type="term" value="F:protein kinase activity"/>
    <property type="evidence" value="ECO:0007669"/>
    <property type="project" value="InterPro"/>
</dbReference>
<sequence>MLIQNRYRLLQVIGKGGFCKTYLAVDENQFPPVPCVVQQFSHRHPTPESFVQVAQQLKLLGEHPQIPALLSHFQDDQYCYLVQELIAGSNLATILEAEGTFSENQIWQLLASILPVLKFIRDRNIIHCDIKPENIIRTAAGELVLVDFAAAQLVSVIDQLISKICIGSPEYIAPEQARGKAVFASDIYSLGVTCIYLLTEVSPFDLYDVANDCWVWQDYLRHQVSERLTKILNKLLQKSLSRRFQSADEVLLAMGITYKTNNLRSSAFIGGWQCIHTFSGIPSACAGINCVSFNPEVTTLASGDDKIIKFWDVNSQKPLATLSGHSQAVKSVAYSPDGKLLATASDDQTIKLWDVNQLQEIYTLAGHSHAVKSVAFSPDGQILASGSWDKTVKLWDVNTGKEISTLSKHQLQVNSVAFSPQGQLLASTSFDRTICLWQLSEAREFKNRPDYTLLGTLSGHAWAVLTVAFSPDGKILATGSDDNTIKLWEVNTGQVITTLLGHSWSVLALAFTSDGTMLISASRDRTVKLWNVSTATEIATLSGHADSVSTVAVSPDAQLIASGSRDKTIKLWHLVKQQGS</sequence>
<dbReference type="Pfam" id="PF23414">
    <property type="entry name" value="Beta-prop_EML_2"/>
    <property type="match status" value="1"/>
</dbReference>
<keyword evidence="6" id="KW-1185">Reference proteome</keyword>
<dbReference type="PROSITE" id="PS50011">
    <property type="entry name" value="PROTEIN_KINASE_DOM"/>
    <property type="match status" value="1"/>
</dbReference>
<accession>A0A1Z4N0N9</accession>
<dbReference type="CDD" id="cd00200">
    <property type="entry name" value="WD40"/>
    <property type="match status" value="1"/>
</dbReference>
<dbReference type="CDD" id="cd14014">
    <property type="entry name" value="STKc_PknB_like"/>
    <property type="match status" value="1"/>
</dbReference>
<feature type="repeat" description="WD" evidence="3">
    <location>
        <begin position="499"/>
        <end position="540"/>
    </location>
</feature>
<dbReference type="AlphaFoldDB" id="A0A1Z4N0N9"/>
<dbReference type="PROSITE" id="PS50294">
    <property type="entry name" value="WD_REPEATS_REGION"/>
    <property type="match status" value="6"/>
</dbReference>
<dbReference type="KEGG" id="ttq:NIES37_32660"/>
<organism evidence="5 6">
    <name type="scientific">Tolypothrix tenuis PCC 7101</name>
    <dbReference type="NCBI Taxonomy" id="231146"/>
    <lineage>
        <taxon>Bacteria</taxon>
        <taxon>Bacillati</taxon>
        <taxon>Cyanobacteriota</taxon>
        <taxon>Cyanophyceae</taxon>
        <taxon>Nostocales</taxon>
        <taxon>Tolypothrichaceae</taxon>
        <taxon>Tolypothrix</taxon>
    </lineage>
</organism>
<protein>
    <submittedName>
        <fullName evidence="5">Protein kinase</fullName>
    </submittedName>
</protein>
<dbReference type="InterPro" id="IPR055442">
    <property type="entry name" value="Beta-prop_EML-like_2nd"/>
</dbReference>
<evidence type="ECO:0000259" key="4">
    <source>
        <dbReference type="PROSITE" id="PS50011"/>
    </source>
</evidence>
<proteinExistence type="predicted"/>
<dbReference type="InterPro" id="IPR001680">
    <property type="entry name" value="WD40_rpt"/>
</dbReference>
<dbReference type="SMART" id="SM00220">
    <property type="entry name" value="S_TKc"/>
    <property type="match status" value="1"/>
</dbReference>
<dbReference type="PANTHER" id="PTHR19920:SF0">
    <property type="entry name" value="CYTOSOLIC IRON-SULFUR PROTEIN ASSEMBLY PROTEIN CIAO1-RELATED"/>
    <property type="match status" value="1"/>
</dbReference>
<keyword evidence="5" id="KW-0808">Transferase</keyword>
<gene>
    <name evidence="5" type="ORF">NIES37_32660</name>
</gene>
<evidence type="ECO:0000256" key="2">
    <source>
        <dbReference type="ARBA" id="ARBA00022737"/>
    </source>
</evidence>
<dbReference type="SUPFAM" id="SSF50978">
    <property type="entry name" value="WD40 repeat-like"/>
    <property type="match status" value="1"/>
</dbReference>
<feature type="repeat" description="WD" evidence="3">
    <location>
        <begin position="406"/>
        <end position="447"/>
    </location>
</feature>
<dbReference type="SMART" id="SM00320">
    <property type="entry name" value="WD40"/>
    <property type="match status" value="7"/>
</dbReference>
<evidence type="ECO:0000313" key="6">
    <source>
        <dbReference type="Proteomes" id="UP000218785"/>
    </source>
</evidence>
<feature type="repeat" description="WD" evidence="3">
    <location>
        <begin position="457"/>
        <end position="498"/>
    </location>
</feature>
<feature type="repeat" description="WD" evidence="3">
    <location>
        <begin position="288"/>
        <end position="321"/>
    </location>
</feature>
<dbReference type="GO" id="GO:0005524">
    <property type="term" value="F:ATP binding"/>
    <property type="evidence" value="ECO:0007669"/>
    <property type="project" value="InterPro"/>
</dbReference>
<dbReference type="InterPro" id="IPR020472">
    <property type="entry name" value="WD40_PAC1"/>
</dbReference>
<dbReference type="Gene3D" id="2.130.10.10">
    <property type="entry name" value="YVTN repeat-like/Quinoprotein amine dehydrogenase"/>
    <property type="match status" value="4"/>
</dbReference>
<keyword evidence="5" id="KW-0418">Kinase</keyword>
<dbReference type="PRINTS" id="PR00320">
    <property type="entry name" value="GPROTEINBRPT"/>
</dbReference>
<reference evidence="5 6" key="1">
    <citation type="submission" date="2017-06" db="EMBL/GenBank/DDBJ databases">
        <title>Genome sequencing of cyanobaciteial culture collection at National Institute for Environmental Studies (NIES).</title>
        <authorList>
            <person name="Hirose Y."/>
            <person name="Shimura Y."/>
            <person name="Fujisawa T."/>
            <person name="Nakamura Y."/>
            <person name="Kawachi M."/>
        </authorList>
    </citation>
    <scope>NUCLEOTIDE SEQUENCE [LARGE SCALE GENOMIC DNA]</scope>
    <source>
        <strain evidence="5 6">NIES-37</strain>
    </source>
</reference>